<dbReference type="RefSeq" id="WP_050452084.1">
    <property type="nucleotide sequence ID" value="NZ_LFJJ01000008.1"/>
</dbReference>
<dbReference type="Proteomes" id="UP000036959">
    <property type="component" value="Unassembled WGS sequence"/>
</dbReference>
<dbReference type="PIRSF" id="PIRSF020565">
    <property type="entry name" value="3Ho_Ac_ACP_DH_prd"/>
    <property type="match status" value="1"/>
</dbReference>
<organism evidence="1 2">
    <name type="scientific">Candidatus Burkholderia verschuerenii</name>
    <dbReference type="NCBI Taxonomy" id="242163"/>
    <lineage>
        <taxon>Bacteria</taxon>
        <taxon>Pseudomonadati</taxon>
        <taxon>Pseudomonadota</taxon>
        <taxon>Betaproteobacteria</taxon>
        <taxon>Burkholderiales</taxon>
        <taxon>Burkholderiaceae</taxon>
        <taxon>Burkholderia</taxon>
    </lineage>
</organism>
<dbReference type="OrthoDB" id="9800188at2"/>
<comment type="caution">
    <text evidence="1">The sequence shown here is derived from an EMBL/GenBank/DDBJ whole genome shotgun (WGS) entry which is preliminary data.</text>
</comment>
<dbReference type="AlphaFoldDB" id="A0A0L0MI04"/>
<evidence type="ECO:0000313" key="1">
    <source>
        <dbReference type="EMBL" id="KND61948.1"/>
    </source>
</evidence>
<keyword evidence="2" id="KW-1185">Reference proteome</keyword>
<proteinExistence type="predicted"/>
<protein>
    <submittedName>
        <fullName evidence="1">3-hydroxydecanoyl-[ACP] dehydratase</fullName>
        <ecNumber evidence="1">4.2.1.59</ecNumber>
    </submittedName>
</protein>
<dbReference type="Pfam" id="PF22817">
    <property type="entry name" value="ApeP-like"/>
    <property type="match status" value="1"/>
</dbReference>
<evidence type="ECO:0000313" key="2">
    <source>
        <dbReference type="Proteomes" id="UP000036959"/>
    </source>
</evidence>
<gene>
    <name evidence="1" type="ORF">BVER_01424</name>
</gene>
<dbReference type="EMBL" id="LFJJ01000008">
    <property type="protein sequence ID" value="KND61948.1"/>
    <property type="molecule type" value="Genomic_DNA"/>
</dbReference>
<dbReference type="InterPro" id="IPR016776">
    <property type="entry name" value="ApeP-like_dehydratase"/>
</dbReference>
<dbReference type="SUPFAM" id="SSF54637">
    <property type="entry name" value="Thioesterase/thiol ester dehydrase-isomerase"/>
    <property type="match status" value="1"/>
</dbReference>
<dbReference type="GO" id="GO:0019171">
    <property type="term" value="F:(3R)-hydroxyacyl-[acyl-carrier-protein] dehydratase activity"/>
    <property type="evidence" value="ECO:0007669"/>
    <property type="project" value="UniProtKB-EC"/>
</dbReference>
<reference evidence="2" key="1">
    <citation type="submission" date="2015-06" db="EMBL/GenBank/DDBJ databases">
        <title>Comparative genomics of Burkholderia leaf nodule symbionts.</title>
        <authorList>
            <person name="Carlier A."/>
            <person name="Eberl L."/>
            <person name="Pinto-Carbo M."/>
        </authorList>
    </citation>
    <scope>NUCLEOTIDE SEQUENCE [LARGE SCALE GENOMIC DNA]</scope>
    <source>
        <strain evidence="2">UZHbot4</strain>
    </source>
</reference>
<dbReference type="PATRIC" id="fig|242163.4.peg.6451"/>
<dbReference type="EC" id="4.2.1.59" evidence="1"/>
<dbReference type="InterPro" id="IPR029069">
    <property type="entry name" value="HotDog_dom_sf"/>
</dbReference>
<name>A0A0L0MI04_9BURK</name>
<sequence length="161" mass="17195">MDLDQAIKQCAETLPPIDELLPHRGTMKLLDSVISFDRLSVCVSAQVNSDAWYADDDGAMPNWIGIELMAQAIGVHVSLLTGCEGGVARPGVLLGTQQYEASVNAFAAHTRLHINAKQVLRSAAGHGAYDCAISNDAGACLAHAIVKVYQPDDFRAFMQGV</sequence>
<dbReference type="Gene3D" id="3.10.129.10">
    <property type="entry name" value="Hotdog Thioesterase"/>
    <property type="match status" value="1"/>
</dbReference>
<accession>A0A0L0MI04</accession>
<keyword evidence="1" id="KW-0456">Lyase</keyword>